<dbReference type="Pfam" id="PF13560">
    <property type="entry name" value="HTH_31"/>
    <property type="match status" value="1"/>
</dbReference>
<dbReference type="InterPro" id="IPR043917">
    <property type="entry name" value="DUF5753"/>
</dbReference>
<dbReference type="AlphaFoldDB" id="A0A5R8PLN1"/>
<reference evidence="2 3" key="1">
    <citation type="submission" date="2019-05" db="EMBL/GenBank/DDBJ databases">
        <title>Genomes sequences of two Nocardia cyriacigeorgica environmental isolates, type strains Nocardia asteroides ATCC 19247 and Nocardia cyriacigeorgica DSM 44484.</title>
        <authorList>
            <person name="Vautrin F."/>
            <person name="Bergeron E."/>
            <person name="Dubost A."/>
            <person name="Abrouk D."/>
            <person name="Rodriguez Nava V."/>
            <person name="Pujic P."/>
        </authorList>
    </citation>
    <scope>NUCLEOTIDE SEQUENCE [LARGE SCALE GENOMIC DNA]</scope>
    <source>
        <strain evidence="2 3">EML 1456</strain>
    </source>
</reference>
<protein>
    <submittedName>
        <fullName evidence="2">Helix-turn-helix transcriptional regulator</fullName>
    </submittedName>
</protein>
<dbReference type="SUPFAM" id="SSF47413">
    <property type="entry name" value="lambda repressor-like DNA-binding domains"/>
    <property type="match status" value="1"/>
</dbReference>
<evidence type="ECO:0000313" key="3">
    <source>
        <dbReference type="Proteomes" id="UP000308349"/>
    </source>
</evidence>
<dbReference type="GO" id="GO:0003677">
    <property type="term" value="F:DNA binding"/>
    <property type="evidence" value="ECO:0007669"/>
    <property type="project" value="InterPro"/>
</dbReference>
<dbReference type="Gene3D" id="1.10.260.40">
    <property type="entry name" value="lambda repressor-like DNA-binding domains"/>
    <property type="match status" value="1"/>
</dbReference>
<dbReference type="InterPro" id="IPR010982">
    <property type="entry name" value="Lambda_DNA-bd_dom_sf"/>
</dbReference>
<dbReference type="EMBL" id="VBUU01000001">
    <property type="protein sequence ID" value="TLG17868.1"/>
    <property type="molecule type" value="Genomic_DNA"/>
</dbReference>
<comment type="caution">
    <text evidence="2">The sequence shown here is derived from an EMBL/GenBank/DDBJ whole genome shotgun (WGS) entry which is preliminary data.</text>
</comment>
<dbReference type="CDD" id="cd00093">
    <property type="entry name" value="HTH_XRE"/>
    <property type="match status" value="1"/>
</dbReference>
<dbReference type="Pfam" id="PF19054">
    <property type="entry name" value="DUF5753"/>
    <property type="match status" value="1"/>
</dbReference>
<proteinExistence type="predicted"/>
<dbReference type="InterPro" id="IPR001387">
    <property type="entry name" value="Cro/C1-type_HTH"/>
</dbReference>
<feature type="domain" description="HTH cro/C1-type" evidence="1">
    <location>
        <begin position="4"/>
        <end position="58"/>
    </location>
</feature>
<gene>
    <name evidence="2" type="ORF">FEK35_01635</name>
</gene>
<dbReference type="Proteomes" id="UP000308349">
    <property type="component" value="Unassembled WGS sequence"/>
</dbReference>
<sequence>MLRLRDRRKELEISPATIAKKLGISSGYWSHIEGERNLLSEDKLRSLLDWFEFDEDEKQELLGLRLTAKERGWWSRYSGMLGPEQLRLIGLEHGAQSLRTFEGVLVPGLLQTERYARALIASTPGNVRPAEVEQRVDVRMQRQRRLDGPDAIHLTAVVGQAALVHRTGGTEVLREQLLSLINLVQKHEENLDLRIIPFESEEGNALGGGTFHLVDFESTKLPTLAWQEAAVSSETSDDDALVRDLSYVYGKAQTMALGRDESLALIERSASQL</sequence>
<dbReference type="PROSITE" id="PS50943">
    <property type="entry name" value="HTH_CROC1"/>
    <property type="match status" value="1"/>
</dbReference>
<evidence type="ECO:0000259" key="1">
    <source>
        <dbReference type="PROSITE" id="PS50943"/>
    </source>
</evidence>
<evidence type="ECO:0000313" key="2">
    <source>
        <dbReference type="EMBL" id="TLG17868.1"/>
    </source>
</evidence>
<dbReference type="SMART" id="SM00530">
    <property type="entry name" value="HTH_XRE"/>
    <property type="match status" value="1"/>
</dbReference>
<organism evidence="2 3">
    <name type="scientific">Nocardia cyriacigeorgica</name>
    <dbReference type="NCBI Taxonomy" id="135487"/>
    <lineage>
        <taxon>Bacteria</taxon>
        <taxon>Bacillati</taxon>
        <taxon>Actinomycetota</taxon>
        <taxon>Actinomycetes</taxon>
        <taxon>Mycobacteriales</taxon>
        <taxon>Nocardiaceae</taxon>
        <taxon>Nocardia</taxon>
    </lineage>
</organism>
<name>A0A5R8PLN1_9NOCA</name>
<dbReference type="OrthoDB" id="4285266at2"/>
<accession>A0A5R8PLN1</accession>